<evidence type="ECO:0000313" key="2">
    <source>
        <dbReference type="EMBL" id="TDN79030.1"/>
    </source>
</evidence>
<gene>
    <name evidence="2" type="ORF">EV664_11466</name>
</gene>
<feature type="compositionally biased region" description="Basic and acidic residues" evidence="1">
    <location>
        <begin position="167"/>
        <end position="180"/>
    </location>
</feature>
<dbReference type="EMBL" id="SNWD01000014">
    <property type="protein sequence ID" value="TDN79030.1"/>
    <property type="molecule type" value="Genomic_DNA"/>
</dbReference>
<name>A0A4R6FEA4_9SPHN</name>
<feature type="region of interest" description="Disordered" evidence="1">
    <location>
        <begin position="302"/>
        <end position="329"/>
    </location>
</feature>
<feature type="compositionally biased region" description="Basic and acidic residues" evidence="1">
    <location>
        <begin position="96"/>
        <end position="117"/>
    </location>
</feature>
<proteinExistence type="predicted"/>
<feature type="compositionally biased region" description="Basic and acidic residues" evidence="1">
    <location>
        <begin position="202"/>
        <end position="220"/>
    </location>
</feature>
<organism evidence="2 3">
    <name type="scientific">Stakelama pacifica</name>
    <dbReference type="NCBI Taxonomy" id="517720"/>
    <lineage>
        <taxon>Bacteria</taxon>
        <taxon>Pseudomonadati</taxon>
        <taxon>Pseudomonadota</taxon>
        <taxon>Alphaproteobacteria</taxon>
        <taxon>Sphingomonadales</taxon>
        <taxon>Sphingomonadaceae</taxon>
        <taxon>Stakelama</taxon>
    </lineage>
</organism>
<reference evidence="2 3" key="1">
    <citation type="submission" date="2019-03" db="EMBL/GenBank/DDBJ databases">
        <title>Genomic Encyclopedia of Type Strains, Phase IV (KMG-IV): sequencing the most valuable type-strain genomes for metagenomic binning, comparative biology and taxonomic classification.</title>
        <authorList>
            <person name="Goeker M."/>
        </authorList>
    </citation>
    <scope>NUCLEOTIDE SEQUENCE [LARGE SCALE GENOMIC DNA]</scope>
    <source>
        <strain evidence="2 3">DSM 25059</strain>
    </source>
</reference>
<dbReference type="AlphaFoldDB" id="A0A4R6FEA4"/>
<feature type="compositionally biased region" description="Basic and acidic residues" evidence="1">
    <location>
        <begin position="317"/>
        <end position="329"/>
    </location>
</feature>
<evidence type="ECO:0000313" key="3">
    <source>
        <dbReference type="Proteomes" id="UP000295493"/>
    </source>
</evidence>
<feature type="region of interest" description="Disordered" evidence="1">
    <location>
        <begin position="164"/>
        <end position="273"/>
    </location>
</feature>
<feature type="region of interest" description="Disordered" evidence="1">
    <location>
        <begin position="82"/>
        <end position="129"/>
    </location>
</feature>
<comment type="caution">
    <text evidence="2">The sequence shown here is derived from an EMBL/GenBank/DDBJ whole genome shotgun (WGS) entry which is preliminary data.</text>
</comment>
<protein>
    <submittedName>
        <fullName evidence="2">Uncharacterized protein</fullName>
    </submittedName>
</protein>
<evidence type="ECO:0000256" key="1">
    <source>
        <dbReference type="SAM" id="MobiDB-lite"/>
    </source>
</evidence>
<sequence length="329" mass="36599">MQFGINAAPDTRAAGVHASLVRKCFSSALGQFAILVSTFALLFEHIGDFSLLPTNIGVAANIGRINLSRGCSRVRVIVSARRVSPRRSDPGMARHGPADDNPDHQAYARDDGDSERTKRSHRISLSPSAASARNSLRLVFRERGGPEPQTRRPTLYILACAGIRKTPHPDPSRYPPERGGPEPQTRRPTLWISTCAGIRRTPHPDPDPYPREREGPEPQPHHPPFWIPTCAGIRRTRTSTPTRTPANAGVQSRKRTAHRSGFPPAREYRSTPPHAYCIKRRLPPSPINATGQETDSRYILLRRRHKSCSDPARSAARRCDSVREGRDLR</sequence>
<dbReference type="Proteomes" id="UP000295493">
    <property type="component" value="Unassembled WGS sequence"/>
</dbReference>
<accession>A0A4R6FEA4</accession>
<keyword evidence="3" id="KW-1185">Reference proteome</keyword>